<keyword evidence="4" id="KW-1185">Reference proteome</keyword>
<proteinExistence type="predicted"/>
<dbReference type="InterPro" id="IPR036259">
    <property type="entry name" value="MFS_trans_sf"/>
</dbReference>
<keyword evidence="2" id="KW-0472">Membrane</keyword>
<dbReference type="OrthoDB" id="4510289at2759"/>
<protein>
    <recommendedName>
        <fullName evidence="5">MFS general substrate transporter</fullName>
    </recommendedName>
</protein>
<dbReference type="SUPFAM" id="SSF103473">
    <property type="entry name" value="MFS general substrate transporter"/>
    <property type="match status" value="1"/>
</dbReference>
<dbReference type="OMA" id="APSICAY"/>
<evidence type="ECO:0000313" key="3">
    <source>
        <dbReference type="EMBL" id="CEN61722.1"/>
    </source>
</evidence>
<keyword evidence="2" id="KW-1133">Transmembrane helix</keyword>
<feature type="region of interest" description="Disordered" evidence="1">
    <location>
        <begin position="260"/>
        <end position="293"/>
    </location>
</feature>
<feature type="transmembrane region" description="Helical" evidence="2">
    <location>
        <begin position="387"/>
        <end position="407"/>
    </location>
</feature>
<sequence length="495" mass="51845">MAAPPPLGLVGGPPKPPRFSYITQPFSSRDTLWTKISIKVVSLPFTTRYSVIMSQAKSPTPVALASFANMFSIGTLYALSTLQSQLPRLLDVDTYGCGTLLNPFVLASFGLSLGVTTCPRLLKRSSPATVTGVGTTLWGAGLFAAGCALTLLHSHWSSSHLLVQLLLSLSFFLGGIGVGWTYLSTVVWTSQILPAGSLARTAIGPLGFSAGAMVVGFAGVWGGVDFLNVQTLAAVVRGVGVGIASVGGLTMGLFSDAAAAGPGTAGDTKEEKPEQEKNKEQNQHGRPSSSPPTRGSFQILLFFNALPGMTLLSNFFPPLSPHHQSSATTTTSPLLFTSLALGGLLTPLLSKALSPRTLFITLFSIRGVMLILLSLSLQIPQILNRNLIFYMRLATIATILFAHGVGFSSLPGLVKRRLPRGADFAREYGVILGAWGFAGVVGCWVSAGAFQEGQGGEAECSAVRLPCSRLAGVMALAAGMVMAGRRGWVVGGFLE</sequence>
<evidence type="ECO:0000313" key="4">
    <source>
        <dbReference type="Proteomes" id="UP000054771"/>
    </source>
</evidence>
<organism evidence="3 4">
    <name type="scientific">Aspergillus calidoustus</name>
    <dbReference type="NCBI Taxonomy" id="454130"/>
    <lineage>
        <taxon>Eukaryota</taxon>
        <taxon>Fungi</taxon>
        <taxon>Dikarya</taxon>
        <taxon>Ascomycota</taxon>
        <taxon>Pezizomycotina</taxon>
        <taxon>Eurotiomycetes</taxon>
        <taxon>Eurotiomycetidae</taxon>
        <taxon>Eurotiales</taxon>
        <taxon>Aspergillaceae</taxon>
        <taxon>Aspergillus</taxon>
        <taxon>Aspergillus subgen. Nidulantes</taxon>
    </lineage>
</organism>
<evidence type="ECO:0000256" key="2">
    <source>
        <dbReference type="SAM" id="Phobius"/>
    </source>
</evidence>
<feature type="transmembrane region" description="Helical" evidence="2">
    <location>
        <begin position="62"/>
        <end position="80"/>
    </location>
</feature>
<feature type="transmembrane region" description="Helical" evidence="2">
    <location>
        <begin position="470"/>
        <end position="494"/>
    </location>
</feature>
<reference evidence="4" key="1">
    <citation type="journal article" date="2016" name="Genome Announc.">
        <title>Draft genome sequences of fungus Aspergillus calidoustus.</title>
        <authorList>
            <person name="Horn F."/>
            <person name="Linde J."/>
            <person name="Mattern D.J."/>
            <person name="Walther G."/>
            <person name="Guthke R."/>
            <person name="Scherlach K."/>
            <person name="Martin K."/>
            <person name="Brakhage A.A."/>
            <person name="Petzke L."/>
            <person name="Valiante V."/>
        </authorList>
    </citation>
    <scope>NUCLEOTIDE SEQUENCE [LARGE SCALE GENOMIC DNA]</scope>
    <source>
        <strain evidence="4">SF006504</strain>
    </source>
</reference>
<keyword evidence="2" id="KW-0812">Transmembrane</keyword>
<feature type="transmembrane region" description="Helical" evidence="2">
    <location>
        <begin position="234"/>
        <end position="254"/>
    </location>
</feature>
<accession>A0A0U5GRX7</accession>
<feature type="transmembrane region" description="Helical" evidence="2">
    <location>
        <begin position="203"/>
        <end position="222"/>
    </location>
</feature>
<gene>
    <name evidence="3" type="ORF">ASPCAL08372</name>
</gene>
<feature type="transmembrane region" description="Helical" evidence="2">
    <location>
        <begin position="134"/>
        <end position="156"/>
    </location>
</feature>
<dbReference type="EMBL" id="CDMC01000006">
    <property type="protein sequence ID" value="CEN61722.1"/>
    <property type="molecule type" value="Genomic_DNA"/>
</dbReference>
<feature type="transmembrane region" description="Helical" evidence="2">
    <location>
        <begin position="428"/>
        <end position="450"/>
    </location>
</feature>
<evidence type="ECO:0000256" key="1">
    <source>
        <dbReference type="SAM" id="MobiDB-lite"/>
    </source>
</evidence>
<feature type="transmembrane region" description="Helical" evidence="2">
    <location>
        <begin position="100"/>
        <end position="122"/>
    </location>
</feature>
<evidence type="ECO:0008006" key="5">
    <source>
        <dbReference type="Google" id="ProtNLM"/>
    </source>
</evidence>
<feature type="transmembrane region" description="Helical" evidence="2">
    <location>
        <begin position="162"/>
        <end position="183"/>
    </location>
</feature>
<feature type="transmembrane region" description="Helical" evidence="2">
    <location>
        <begin position="357"/>
        <end position="375"/>
    </location>
</feature>
<dbReference type="AlphaFoldDB" id="A0A0U5GRX7"/>
<feature type="compositionally biased region" description="Basic and acidic residues" evidence="1">
    <location>
        <begin position="267"/>
        <end position="283"/>
    </location>
</feature>
<dbReference type="Proteomes" id="UP000054771">
    <property type="component" value="Unassembled WGS sequence"/>
</dbReference>
<feature type="transmembrane region" description="Helical" evidence="2">
    <location>
        <begin position="331"/>
        <end position="350"/>
    </location>
</feature>
<name>A0A0U5GRX7_ASPCI</name>